<dbReference type="Proteomes" id="UP000244005">
    <property type="component" value="Unassembled WGS sequence"/>
</dbReference>
<feature type="domain" description="HAT C-terminal dimerisation" evidence="6">
    <location>
        <begin position="427"/>
        <end position="480"/>
    </location>
</feature>
<dbReference type="AlphaFoldDB" id="A0A2R6XMN9"/>
<keyword evidence="5" id="KW-0539">Nucleus</keyword>
<sequence>MLRKYENDVVYYIIGGDVSLRATKSDRFKKMVFTLTNGYEIPSTQTILSGIIKLYCILLPMLGLFFSKLDVAFSLTMDGWSNRNPEDFYVVTAHKVDIKTLAPKSILLTILDVECGTCVGRRVGTALFEHLKGMGTGVLTRLLNVVSDNGSYTIAAVRRLFQLINASVGFEHMYNFNHVRRGDHSIQLVVIKLLSFTKKSMESLHDALVKIRHKKVMRQQYRLEVAAAGFSSKKPTHMDTPTRWNSTHHMSVDAFEKRVVIDSSMEQFAIYISRTPLCDDQWQMINDVITFLRTPRQVMQNLAVDLRSTPNSLPLSIAHLVKHYETNELQLLAINPRITVTKMGKKIEEYEKLIVLYPAIVAAYLNPQIAKPSDPVELKKLIDLIRSTLQRRYWAKLQFRNTTVESEVSTNSLFQAPFQPETRMEILPAHYKMVIDYLWTPATSTPSKRVNSVAGREFTSSRQSLSSSVFIMTMCLRSWMDSKIPKVPANRAIGLDIVIKIAIKSSDKDNTTDEIEDVVNQLEIEQDYWYEEVFDDRVVQILNSQFEALVFESNMN</sequence>
<keyword evidence="4" id="KW-0862">Zinc</keyword>
<keyword evidence="2" id="KW-0479">Metal-binding</keyword>
<dbReference type="InterPro" id="IPR008906">
    <property type="entry name" value="HATC_C_dom"/>
</dbReference>
<protein>
    <recommendedName>
        <fullName evidence="6">HAT C-terminal dimerisation domain-containing protein</fullName>
    </recommendedName>
</protein>
<evidence type="ECO:0000256" key="2">
    <source>
        <dbReference type="ARBA" id="ARBA00022723"/>
    </source>
</evidence>
<dbReference type="InterPro" id="IPR012337">
    <property type="entry name" value="RNaseH-like_sf"/>
</dbReference>
<accession>A0A2R6XMN9</accession>
<evidence type="ECO:0000313" key="7">
    <source>
        <dbReference type="EMBL" id="PTQ47375.1"/>
    </source>
</evidence>
<gene>
    <name evidence="7" type="ORF">MARPO_0008s0140</name>
</gene>
<dbReference type="PANTHER" id="PTHR46481">
    <property type="entry name" value="ZINC FINGER BED DOMAIN-CONTAINING PROTEIN 4"/>
    <property type="match status" value="1"/>
</dbReference>
<dbReference type="SUPFAM" id="SSF53098">
    <property type="entry name" value="Ribonuclease H-like"/>
    <property type="match status" value="1"/>
</dbReference>
<dbReference type="Pfam" id="PF05699">
    <property type="entry name" value="Dimer_Tnp_hAT"/>
    <property type="match status" value="1"/>
</dbReference>
<dbReference type="GO" id="GO:0005634">
    <property type="term" value="C:nucleus"/>
    <property type="evidence" value="ECO:0007669"/>
    <property type="project" value="UniProtKB-SubCell"/>
</dbReference>
<dbReference type="OrthoDB" id="1873329at2759"/>
<reference evidence="8" key="1">
    <citation type="journal article" date="2017" name="Cell">
        <title>Insights into land plant evolution garnered from the Marchantia polymorpha genome.</title>
        <authorList>
            <person name="Bowman J.L."/>
            <person name="Kohchi T."/>
            <person name="Yamato K.T."/>
            <person name="Jenkins J."/>
            <person name="Shu S."/>
            <person name="Ishizaki K."/>
            <person name="Yamaoka S."/>
            <person name="Nishihama R."/>
            <person name="Nakamura Y."/>
            <person name="Berger F."/>
            <person name="Adam C."/>
            <person name="Aki S.S."/>
            <person name="Althoff F."/>
            <person name="Araki T."/>
            <person name="Arteaga-Vazquez M.A."/>
            <person name="Balasubrmanian S."/>
            <person name="Barry K."/>
            <person name="Bauer D."/>
            <person name="Boehm C.R."/>
            <person name="Briginshaw L."/>
            <person name="Caballero-Perez J."/>
            <person name="Catarino B."/>
            <person name="Chen F."/>
            <person name="Chiyoda S."/>
            <person name="Chovatia M."/>
            <person name="Davies K.M."/>
            <person name="Delmans M."/>
            <person name="Demura T."/>
            <person name="Dierschke T."/>
            <person name="Dolan L."/>
            <person name="Dorantes-Acosta A.E."/>
            <person name="Eklund D.M."/>
            <person name="Florent S.N."/>
            <person name="Flores-Sandoval E."/>
            <person name="Fujiyama A."/>
            <person name="Fukuzawa H."/>
            <person name="Galik B."/>
            <person name="Grimanelli D."/>
            <person name="Grimwood J."/>
            <person name="Grossniklaus U."/>
            <person name="Hamada T."/>
            <person name="Haseloff J."/>
            <person name="Hetherington A.J."/>
            <person name="Higo A."/>
            <person name="Hirakawa Y."/>
            <person name="Hundley H.N."/>
            <person name="Ikeda Y."/>
            <person name="Inoue K."/>
            <person name="Inoue S.I."/>
            <person name="Ishida S."/>
            <person name="Jia Q."/>
            <person name="Kakita M."/>
            <person name="Kanazawa T."/>
            <person name="Kawai Y."/>
            <person name="Kawashima T."/>
            <person name="Kennedy M."/>
            <person name="Kinose K."/>
            <person name="Kinoshita T."/>
            <person name="Kohara Y."/>
            <person name="Koide E."/>
            <person name="Komatsu K."/>
            <person name="Kopischke S."/>
            <person name="Kubo M."/>
            <person name="Kyozuka J."/>
            <person name="Lagercrantz U."/>
            <person name="Lin S.S."/>
            <person name="Lindquist E."/>
            <person name="Lipzen A.M."/>
            <person name="Lu C.W."/>
            <person name="De Luna E."/>
            <person name="Martienssen R.A."/>
            <person name="Minamino N."/>
            <person name="Mizutani M."/>
            <person name="Mizutani M."/>
            <person name="Mochizuki N."/>
            <person name="Monte I."/>
            <person name="Mosher R."/>
            <person name="Nagasaki H."/>
            <person name="Nakagami H."/>
            <person name="Naramoto S."/>
            <person name="Nishitani K."/>
            <person name="Ohtani M."/>
            <person name="Okamoto T."/>
            <person name="Okumura M."/>
            <person name="Phillips J."/>
            <person name="Pollak B."/>
            <person name="Reinders A."/>
            <person name="Rovekamp M."/>
            <person name="Sano R."/>
            <person name="Sawa S."/>
            <person name="Schmid M.W."/>
            <person name="Shirakawa M."/>
            <person name="Solano R."/>
            <person name="Spunde A."/>
            <person name="Suetsugu N."/>
            <person name="Sugano S."/>
            <person name="Sugiyama A."/>
            <person name="Sun R."/>
            <person name="Suzuki Y."/>
            <person name="Takenaka M."/>
            <person name="Takezawa D."/>
            <person name="Tomogane H."/>
            <person name="Tsuzuki M."/>
            <person name="Ueda T."/>
            <person name="Umeda M."/>
            <person name="Ward J.M."/>
            <person name="Watanabe Y."/>
            <person name="Yazaki K."/>
            <person name="Yokoyama R."/>
            <person name="Yoshitake Y."/>
            <person name="Yotsui I."/>
            <person name="Zachgo S."/>
            <person name="Schmutz J."/>
        </authorList>
    </citation>
    <scope>NUCLEOTIDE SEQUENCE [LARGE SCALE GENOMIC DNA]</scope>
    <source>
        <strain evidence="8">Tak-1</strain>
    </source>
</reference>
<keyword evidence="8" id="KW-1185">Reference proteome</keyword>
<evidence type="ECO:0000256" key="5">
    <source>
        <dbReference type="ARBA" id="ARBA00023242"/>
    </source>
</evidence>
<dbReference type="InterPro" id="IPR052035">
    <property type="entry name" value="ZnF_BED_domain_contain"/>
</dbReference>
<comment type="subcellular location">
    <subcellularLocation>
        <location evidence="1">Nucleus</location>
    </subcellularLocation>
</comment>
<organism evidence="7 8">
    <name type="scientific">Marchantia polymorpha</name>
    <name type="common">Common liverwort</name>
    <name type="synonym">Marchantia aquatica</name>
    <dbReference type="NCBI Taxonomy" id="3197"/>
    <lineage>
        <taxon>Eukaryota</taxon>
        <taxon>Viridiplantae</taxon>
        <taxon>Streptophyta</taxon>
        <taxon>Embryophyta</taxon>
        <taxon>Marchantiophyta</taxon>
        <taxon>Marchantiopsida</taxon>
        <taxon>Marchantiidae</taxon>
        <taxon>Marchantiales</taxon>
        <taxon>Marchantiaceae</taxon>
        <taxon>Marchantia</taxon>
    </lineage>
</organism>
<evidence type="ECO:0000256" key="3">
    <source>
        <dbReference type="ARBA" id="ARBA00022771"/>
    </source>
</evidence>
<evidence type="ECO:0000256" key="4">
    <source>
        <dbReference type="ARBA" id="ARBA00022833"/>
    </source>
</evidence>
<dbReference type="EMBL" id="KZ772680">
    <property type="protein sequence ID" value="PTQ47375.1"/>
    <property type="molecule type" value="Genomic_DNA"/>
</dbReference>
<evidence type="ECO:0000259" key="6">
    <source>
        <dbReference type="Pfam" id="PF05699"/>
    </source>
</evidence>
<keyword evidence="3" id="KW-0863">Zinc-finger</keyword>
<proteinExistence type="predicted"/>
<name>A0A2R6XMN9_MARPO</name>
<dbReference type="PANTHER" id="PTHR46481:SF10">
    <property type="entry name" value="ZINC FINGER BED DOMAIN-CONTAINING PROTEIN 39"/>
    <property type="match status" value="1"/>
</dbReference>
<evidence type="ECO:0000256" key="1">
    <source>
        <dbReference type="ARBA" id="ARBA00004123"/>
    </source>
</evidence>
<dbReference type="GO" id="GO:0008270">
    <property type="term" value="F:zinc ion binding"/>
    <property type="evidence" value="ECO:0007669"/>
    <property type="project" value="UniProtKB-KW"/>
</dbReference>
<dbReference type="GO" id="GO:0046983">
    <property type="term" value="F:protein dimerization activity"/>
    <property type="evidence" value="ECO:0007669"/>
    <property type="project" value="InterPro"/>
</dbReference>
<evidence type="ECO:0000313" key="8">
    <source>
        <dbReference type="Proteomes" id="UP000244005"/>
    </source>
</evidence>